<dbReference type="InterPro" id="IPR032016">
    <property type="entry name" value="MKRN2OS-like"/>
</dbReference>
<reference evidence="2" key="1">
    <citation type="submission" date="2025-08" db="UniProtKB">
        <authorList>
            <consortium name="Ensembl"/>
        </authorList>
    </citation>
    <scope>IDENTIFICATION</scope>
</reference>
<dbReference type="PANTHER" id="PTHR33963:SF2">
    <property type="entry name" value="MKRN2 OPPOSITE STRAND PROTEIN"/>
    <property type="match status" value="1"/>
</dbReference>
<evidence type="ECO:0000313" key="3">
    <source>
        <dbReference type="Proteomes" id="UP000472261"/>
    </source>
</evidence>
<dbReference type="AlphaFoldDB" id="A0A669P3F6"/>
<protein>
    <recommendedName>
        <fullName evidence="1">MKRN2 opposite strand protein-like N-terminal domain-containing protein</fullName>
    </recommendedName>
</protein>
<dbReference type="Proteomes" id="UP000472261">
    <property type="component" value="Unplaced"/>
</dbReference>
<organism evidence="2 3">
    <name type="scientific">Phasianus colchicus</name>
    <name type="common">Common pheasant</name>
    <dbReference type="NCBI Taxonomy" id="9054"/>
    <lineage>
        <taxon>Eukaryota</taxon>
        <taxon>Metazoa</taxon>
        <taxon>Chordata</taxon>
        <taxon>Craniata</taxon>
        <taxon>Vertebrata</taxon>
        <taxon>Euteleostomi</taxon>
        <taxon>Archelosauria</taxon>
        <taxon>Archosauria</taxon>
        <taxon>Dinosauria</taxon>
        <taxon>Saurischia</taxon>
        <taxon>Theropoda</taxon>
        <taxon>Coelurosauria</taxon>
        <taxon>Aves</taxon>
        <taxon>Neognathae</taxon>
        <taxon>Galloanserae</taxon>
        <taxon>Galliformes</taxon>
        <taxon>Phasianidae</taxon>
        <taxon>Phasianinae</taxon>
        <taxon>Phasianus</taxon>
    </lineage>
</organism>
<evidence type="ECO:0000313" key="2">
    <source>
        <dbReference type="Ensembl" id="ENSPCLP00000001580.1"/>
    </source>
</evidence>
<dbReference type="Pfam" id="PF22795">
    <property type="entry name" value="DUF4796_N"/>
    <property type="match status" value="1"/>
</dbReference>
<dbReference type="PANTHER" id="PTHR33963">
    <property type="entry name" value="MKRN2 OPPOSITE STRAND PROTEIN"/>
    <property type="match status" value="1"/>
</dbReference>
<sequence length="110" mass="12053">KHCPQKRRSAMETAAILRVRHCGAAIFCRRAPPFCPACGRPLRRAGLRAAPVRLPCPFGSGHRRPRAFLLRPSAGSFLGGCSNRKTGFKKKPGSAEVVFLIKRSEITVQT</sequence>
<accession>A0A669P3F6</accession>
<keyword evidence="3" id="KW-1185">Reference proteome</keyword>
<dbReference type="Ensembl" id="ENSPCLT00000002103.1">
    <property type="protein sequence ID" value="ENSPCLP00000001580.1"/>
    <property type="gene ID" value="ENSPCLG00000001296.1"/>
</dbReference>
<name>A0A669P3F6_PHACC</name>
<proteinExistence type="predicted"/>
<evidence type="ECO:0000259" key="1">
    <source>
        <dbReference type="Pfam" id="PF22795"/>
    </source>
</evidence>
<feature type="domain" description="MKRN2 opposite strand protein-like N-terminal" evidence="1">
    <location>
        <begin position="16"/>
        <end position="42"/>
    </location>
</feature>
<reference evidence="2" key="2">
    <citation type="submission" date="2025-09" db="UniProtKB">
        <authorList>
            <consortium name="Ensembl"/>
        </authorList>
    </citation>
    <scope>IDENTIFICATION</scope>
</reference>
<dbReference type="InterPro" id="IPR053922">
    <property type="entry name" value="MKRN2OS-like_N"/>
</dbReference>